<gene>
    <name evidence="2" type="ORF">COV07_00485</name>
</gene>
<reference evidence="2 3" key="1">
    <citation type="submission" date="2017-09" db="EMBL/GenBank/DDBJ databases">
        <title>Depth-based differentiation of microbial function through sediment-hosted aquifers and enrichment of novel symbionts in the deep terrestrial subsurface.</title>
        <authorList>
            <person name="Probst A.J."/>
            <person name="Ladd B."/>
            <person name="Jarett J.K."/>
            <person name="Geller-Mcgrath D.E."/>
            <person name="Sieber C.M."/>
            <person name="Emerson J.B."/>
            <person name="Anantharaman K."/>
            <person name="Thomas B.C."/>
            <person name="Malmstrom R."/>
            <person name="Stieglmeier M."/>
            <person name="Klingl A."/>
            <person name="Woyke T."/>
            <person name="Ryan C.M."/>
            <person name="Banfield J.F."/>
        </authorList>
    </citation>
    <scope>NUCLEOTIDE SEQUENCE [LARGE SCALE GENOMIC DNA]</scope>
    <source>
        <strain evidence="2">CG10_big_fil_rev_8_21_14_0_10_45_14</strain>
    </source>
</reference>
<dbReference type="Proteomes" id="UP000230833">
    <property type="component" value="Unassembled WGS sequence"/>
</dbReference>
<proteinExistence type="predicted"/>
<accession>A0A2H0RL26</accession>
<dbReference type="AlphaFoldDB" id="A0A2H0RL26"/>
<sequence>MKQSKDPLSFLGEPRASRGAQELFCGFYEPCEGKARKGIQLPWGWMGMHFVALLCPAWHWRSWGEEGVGSHKPKVSNMHTHILRKFLKEANKATYANKEARKVASSRPKSCDYHFEKGNLIYHDTYFGARDFIGEEIVYENEQPAWGANYFGFILDEKVSEKDVYDFLRRALMYEYDDHIPVRGPTKFSDGAWSYEFTTNGTLENFSGQEQIFLNTNIVYRCIIHGGFIT</sequence>
<organism evidence="2 3">
    <name type="scientific">Candidatus Vogelbacteria bacterium CG10_big_fil_rev_8_21_14_0_10_45_14</name>
    <dbReference type="NCBI Taxonomy" id="1975042"/>
    <lineage>
        <taxon>Bacteria</taxon>
        <taxon>Candidatus Vogeliibacteriota</taxon>
    </lineage>
</organism>
<feature type="domain" description="DUF5680" evidence="1">
    <location>
        <begin position="124"/>
        <end position="229"/>
    </location>
</feature>
<protein>
    <recommendedName>
        <fullName evidence="1">DUF5680 domain-containing protein</fullName>
    </recommendedName>
</protein>
<comment type="caution">
    <text evidence="2">The sequence shown here is derived from an EMBL/GenBank/DDBJ whole genome shotgun (WGS) entry which is preliminary data.</text>
</comment>
<evidence type="ECO:0000313" key="3">
    <source>
        <dbReference type="Proteomes" id="UP000230833"/>
    </source>
</evidence>
<dbReference type="EMBL" id="PCYL01000005">
    <property type="protein sequence ID" value="PIR47137.1"/>
    <property type="molecule type" value="Genomic_DNA"/>
</dbReference>
<dbReference type="InterPro" id="IPR043735">
    <property type="entry name" value="DUF5680"/>
</dbReference>
<name>A0A2H0RL26_9BACT</name>
<evidence type="ECO:0000259" key="1">
    <source>
        <dbReference type="Pfam" id="PF18931"/>
    </source>
</evidence>
<dbReference type="Pfam" id="PF18931">
    <property type="entry name" value="DUF5680"/>
    <property type="match status" value="1"/>
</dbReference>
<evidence type="ECO:0000313" key="2">
    <source>
        <dbReference type="EMBL" id="PIR47137.1"/>
    </source>
</evidence>